<dbReference type="Pfam" id="PF01522">
    <property type="entry name" value="Polysacc_deac_1"/>
    <property type="match status" value="1"/>
</dbReference>
<dbReference type="InterPro" id="IPR050248">
    <property type="entry name" value="Polysacc_deacetylase_ArnD"/>
</dbReference>
<comment type="caution">
    <text evidence="3">The sequence shown here is derived from an EMBL/GenBank/DDBJ whole genome shotgun (WGS) entry which is preliminary data.</text>
</comment>
<dbReference type="Gene3D" id="3.20.20.370">
    <property type="entry name" value="Glycoside hydrolase/deacetylase"/>
    <property type="match status" value="1"/>
</dbReference>
<feature type="domain" description="NodB homology" evidence="2">
    <location>
        <begin position="143"/>
        <end position="324"/>
    </location>
</feature>
<dbReference type="EMBL" id="BIFH01000021">
    <property type="protein sequence ID" value="GCD96770.1"/>
    <property type="molecule type" value="Genomic_DNA"/>
</dbReference>
<organism evidence="3 4">
    <name type="scientific">Embleya hyalina</name>
    <dbReference type="NCBI Taxonomy" id="516124"/>
    <lineage>
        <taxon>Bacteria</taxon>
        <taxon>Bacillati</taxon>
        <taxon>Actinomycetota</taxon>
        <taxon>Actinomycetes</taxon>
        <taxon>Kitasatosporales</taxon>
        <taxon>Streptomycetaceae</taxon>
        <taxon>Embleya</taxon>
    </lineage>
</organism>
<keyword evidence="4" id="KW-1185">Reference proteome</keyword>
<dbReference type="CDD" id="cd10917">
    <property type="entry name" value="CE4_NodB_like_6s_7s"/>
    <property type="match status" value="1"/>
</dbReference>
<dbReference type="RefSeq" id="WP_246126815.1">
    <property type="nucleotide sequence ID" value="NZ_BIFH01000021.1"/>
</dbReference>
<keyword evidence="1" id="KW-0732">Signal</keyword>
<feature type="chain" id="PRO_5039305135" description="NodB homology domain-containing protein" evidence="1">
    <location>
        <begin position="35"/>
        <end position="324"/>
    </location>
</feature>
<reference evidence="3 4" key="1">
    <citation type="submission" date="2018-12" db="EMBL/GenBank/DDBJ databases">
        <title>Draft genome sequence of Embleya hyalina NBRC 13850T.</title>
        <authorList>
            <person name="Komaki H."/>
            <person name="Hosoyama A."/>
            <person name="Kimura A."/>
            <person name="Ichikawa N."/>
            <person name="Tamura T."/>
        </authorList>
    </citation>
    <scope>NUCLEOTIDE SEQUENCE [LARGE SCALE GENOMIC DNA]</scope>
    <source>
        <strain evidence="3 4">NBRC 13850</strain>
    </source>
</reference>
<dbReference type="AlphaFoldDB" id="A0A401YQA1"/>
<protein>
    <recommendedName>
        <fullName evidence="2">NodB homology domain-containing protein</fullName>
    </recommendedName>
</protein>
<evidence type="ECO:0000313" key="3">
    <source>
        <dbReference type="EMBL" id="GCD96770.1"/>
    </source>
</evidence>
<proteinExistence type="predicted"/>
<gene>
    <name evidence="3" type="ORF">EHYA_04457</name>
</gene>
<evidence type="ECO:0000313" key="4">
    <source>
        <dbReference type="Proteomes" id="UP000286931"/>
    </source>
</evidence>
<evidence type="ECO:0000259" key="2">
    <source>
        <dbReference type="PROSITE" id="PS51677"/>
    </source>
</evidence>
<feature type="signal peptide" evidence="1">
    <location>
        <begin position="1"/>
        <end position="34"/>
    </location>
</feature>
<dbReference type="InterPro" id="IPR002509">
    <property type="entry name" value="NODB_dom"/>
</dbReference>
<accession>A0A401YQA1</accession>
<sequence>MSCVDAMRSPSWRALTRWGVALGLCACLAGSGCADEDAGAPRAKAGQPVAAANAPGAPGAPIPDAAREQAEAQIRAARLGAEREEAARIAASRAAAARKWGLAEAPIAAPAPPATRPALKSGPGVTRYGDLPPVVHRVPTQDRVVFLTVDDGAEKDPEFARMARELGVPFSAFVSGYLARGGWDYFRGLHEQGVAVNNHTVNHPDLRKLGYARQQQEICGEQEAAEREIGVASRLFRPPYGEFNEDTLRAAQSCGIVALPIWNQEAFPDRIEYRYDHRLKPGDIILTHFRGPGQWKGDMAQMLRRVVDTATAQGFALARLDDYL</sequence>
<dbReference type="PANTHER" id="PTHR10587:SF134">
    <property type="entry name" value="SECRETED PROTEIN"/>
    <property type="match status" value="1"/>
</dbReference>
<dbReference type="InterPro" id="IPR011330">
    <property type="entry name" value="Glyco_hydro/deAcase_b/a-brl"/>
</dbReference>
<dbReference type="Proteomes" id="UP000286931">
    <property type="component" value="Unassembled WGS sequence"/>
</dbReference>
<name>A0A401YQA1_9ACTN</name>
<dbReference type="PROSITE" id="PS51677">
    <property type="entry name" value="NODB"/>
    <property type="match status" value="1"/>
</dbReference>
<dbReference type="PANTHER" id="PTHR10587">
    <property type="entry name" value="GLYCOSYL TRANSFERASE-RELATED"/>
    <property type="match status" value="1"/>
</dbReference>
<dbReference type="GO" id="GO:0016810">
    <property type="term" value="F:hydrolase activity, acting on carbon-nitrogen (but not peptide) bonds"/>
    <property type="evidence" value="ECO:0007669"/>
    <property type="project" value="InterPro"/>
</dbReference>
<evidence type="ECO:0000256" key="1">
    <source>
        <dbReference type="SAM" id="SignalP"/>
    </source>
</evidence>
<dbReference type="SUPFAM" id="SSF88713">
    <property type="entry name" value="Glycoside hydrolase/deacetylase"/>
    <property type="match status" value="1"/>
</dbReference>
<dbReference type="GO" id="GO:0005975">
    <property type="term" value="P:carbohydrate metabolic process"/>
    <property type="evidence" value="ECO:0007669"/>
    <property type="project" value="InterPro"/>
</dbReference>